<reference evidence="2" key="1">
    <citation type="submission" date="2018-04" db="EMBL/GenBank/DDBJ databases">
        <authorList>
            <person name="Go L.Y."/>
            <person name="Mitchell J.A."/>
        </authorList>
    </citation>
    <scope>NUCLEOTIDE SEQUENCE</scope>
    <source>
        <tissue evidence="2">Whole organism</tissue>
    </source>
</reference>
<evidence type="ECO:0000313" key="3">
    <source>
        <dbReference type="EMBL" id="SSX21598.1"/>
    </source>
</evidence>
<evidence type="ECO:0000256" key="1">
    <source>
        <dbReference type="SAM" id="MobiDB-lite"/>
    </source>
</evidence>
<sequence length="177" mass="20778">MSSESQKINSKNKSKKTKNYGTIKVENRSFSTDHASISYQNSSLFTSLENINEFSHSNQHDHQNNNNSNNSRKSNLSNAKTFVINYIEQKYLELQRKNFKILKFRHHFKLIRKILHLNKNPKRKGYDKFLSDEDKRWLENYYMNNSMSHYEPRWIAGMGIAIHISIGDICQYGGGPV</sequence>
<dbReference type="VEuPathDB" id="VectorBase:CSON004839"/>
<accession>A0A336KBY4</accession>
<feature type="region of interest" description="Disordered" evidence="1">
    <location>
        <begin position="1"/>
        <end position="20"/>
    </location>
</feature>
<organism evidence="2">
    <name type="scientific">Culicoides sonorensis</name>
    <name type="common">Biting midge</name>
    <dbReference type="NCBI Taxonomy" id="179676"/>
    <lineage>
        <taxon>Eukaryota</taxon>
        <taxon>Metazoa</taxon>
        <taxon>Ecdysozoa</taxon>
        <taxon>Arthropoda</taxon>
        <taxon>Hexapoda</taxon>
        <taxon>Insecta</taxon>
        <taxon>Pterygota</taxon>
        <taxon>Neoptera</taxon>
        <taxon>Endopterygota</taxon>
        <taxon>Diptera</taxon>
        <taxon>Nematocera</taxon>
        <taxon>Chironomoidea</taxon>
        <taxon>Ceratopogonidae</taxon>
        <taxon>Ceratopogoninae</taxon>
        <taxon>Culicoides</taxon>
        <taxon>Monoculicoides</taxon>
    </lineage>
</organism>
<dbReference type="EMBL" id="UFQT01000198">
    <property type="protein sequence ID" value="SSX21598.1"/>
    <property type="molecule type" value="Genomic_DNA"/>
</dbReference>
<dbReference type="EMBL" id="UFQS01000198">
    <property type="protein sequence ID" value="SSX01218.1"/>
    <property type="molecule type" value="Genomic_DNA"/>
</dbReference>
<proteinExistence type="predicted"/>
<protein>
    <submittedName>
        <fullName evidence="2">CSON004839 protein</fullName>
    </submittedName>
</protein>
<reference evidence="3" key="2">
    <citation type="submission" date="2018-07" db="EMBL/GenBank/DDBJ databases">
        <authorList>
            <person name="Quirk P.G."/>
            <person name="Krulwich T.A."/>
        </authorList>
    </citation>
    <scope>NUCLEOTIDE SEQUENCE</scope>
</reference>
<gene>
    <name evidence="2" type="primary">CSON004839</name>
</gene>
<name>A0A336KBY4_CULSO</name>
<dbReference type="AlphaFoldDB" id="A0A336KBY4"/>
<feature type="region of interest" description="Disordered" evidence="1">
    <location>
        <begin position="56"/>
        <end position="75"/>
    </location>
</feature>
<feature type="compositionally biased region" description="Low complexity" evidence="1">
    <location>
        <begin position="64"/>
        <end position="75"/>
    </location>
</feature>
<evidence type="ECO:0000313" key="2">
    <source>
        <dbReference type="EMBL" id="SSX01218.1"/>
    </source>
</evidence>